<dbReference type="EMBL" id="JAAHCF010000399">
    <property type="protein sequence ID" value="KAK8144345.1"/>
    <property type="molecule type" value="Genomic_DNA"/>
</dbReference>
<evidence type="ECO:0000259" key="2">
    <source>
        <dbReference type="Pfam" id="PF00082"/>
    </source>
</evidence>
<evidence type="ECO:0000256" key="1">
    <source>
        <dbReference type="SAM" id="MobiDB-lite"/>
    </source>
</evidence>
<gene>
    <name evidence="3" type="ORF">G3M48_005932</name>
</gene>
<dbReference type="InterPro" id="IPR036852">
    <property type="entry name" value="Peptidase_S8/S53_dom_sf"/>
</dbReference>
<dbReference type="AlphaFoldDB" id="A0AAW0RQM8"/>
<dbReference type="CDD" id="cd00306">
    <property type="entry name" value="Peptidases_S8_S53"/>
    <property type="match status" value="1"/>
</dbReference>
<organism evidence="3 4">
    <name type="scientific">Beauveria asiatica</name>
    <dbReference type="NCBI Taxonomy" id="1069075"/>
    <lineage>
        <taxon>Eukaryota</taxon>
        <taxon>Fungi</taxon>
        <taxon>Dikarya</taxon>
        <taxon>Ascomycota</taxon>
        <taxon>Pezizomycotina</taxon>
        <taxon>Sordariomycetes</taxon>
        <taxon>Hypocreomycetidae</taxon>
        <taxon>Hypocreales</taxon>
        <taxon>Cordycipitaceae</taxon>
        <taxon>Beauveria</taxon>
    </lineage>
</organism>
<evidence type="ECO:0000313" key="4">
    <source>
        <dbReference type="Proteomes" id="UP001397290"/>
    </source>
</evidence>
<accession>A0AAW0RQM8</accession>
<name>A0AAW0RQM8_9HYPO</name>
<reference evidence="3 4" key="1">
    <citation type="submission" date="2020-02" db="EMBL/GenBank/DDBJ databases">
        <title>Comparative genomics of the hypocrealean fungal genus Beauvera.</title>
        <authorList>
            <person name="Showalter D.N."/>
            <person name="Bushley K.E."/>
            <person name="Rehner S.A."/>
        </authorList>
    </citation>
    <scope>NUCLEOTIDE SEQUENCE [LARGE SCALE GENOMIC DNA]</scope>
    <source>
        <strain evidence="3 4">ARSEF4384</strain>
    </source>
</reference>
<keyword evidence="4" id="KW-1185">Reference proteome</keyword>
<comment type="caution">
    <text evidence="3">The sequence shown here is derived from an EMBL/GenBank/DDBJ whole genome shotgun (WGS) entry which is preliminary data.</text>
</comment>
<dbReference type="GO" id="GO:0004252">
    <property type="term" value="F:serine-type endopeptidase activity"/>
    <property type="evidence" value="ECO:0007669"/>
    <property type="project" value="InterPro"/>
</dbReference>
<dbReference type="InterPro" id="IPR000209">
    <property type="entry name" value="Peptidase_S8/S53_dom"/>
</dbReference>
<dbReference type="GO" id="GO:0006508">
    <property type="term" value="P:proteolysis"/>
    <property type="evidence" value="ECO:0007669"/>
    <property type="project" value="InterPro"/>
</dbReference>
<feature type="region of interest" description="Disordered" evidence="1">
    <location>
        <begin position="629"/>
        <end position="654"/>
    </location>
</feature>
<dbReference type="Gene3D" id="3.40.50.200">
    <property type="entry name" value="Peptidase S8/S53 domain"/>
    <property type="match status" value="1"/>
</dbReference>
<feature type="domain" description="Peptidase S8/S53" evidence="2">
    <location>
        <begin position="241"/>
        <end position="399"/>
    </location>
</feature>
<evidence type="ECO:0000313" key="3">
    <source>
        <dbReference type="EMBL" id="KAK8144345.1"/>
    </source>
</evidence>
<dbReference type="Pfam" id="PF00082">
    <property type="entry name" value="Peptidase_S8"/>
    <property type="match status" value="1"/>
</dbReference>
<protein>
    <recommendedName>
        <fullName evidence="2">Peptidase S8/S53 domain-containing protein</fullName>
    </recommendedName>
</protein>
<proteinExistence type="predicted"/>
<sequence>MPITEDVFSEIQLVQDTFPFLGDVVAKIARVRVNPSLGALSGVLCSFAIETKHLKTDGKRLIALDEVEHAPGGRHVAAHPGLLLGEVLRDFRMRYGTNPVLAYILAKAVWHYYDSDWMNIAAGRPVNTTGDPNDWDPKTTNERLMTLMSIVNSATFEGDYKYPRYRMVVEKCLDPGLFKNAPFRLHKPLENLEERRSIIHDEIVDPLRQLVEGTGWHVEFDEMERTPFMPKGEPGSPSIRQFSVTTVNEIAKPLSAPTLGKSDEHGTHLTTLLLRVAPSAEIYVARVADNSRGLASAEGNISQASINFAIRIAAVQWDVDFISMSFGLAKHVAEIRDAIRDATHHKRGRITFFAAAANDGLNRREMFPANFGDPVISVRGTNRSGAFEPDFNPATSASGPAFGTLGKDVYLDWIDEEGRRCISECSVATPIGVGIACMVLEYTAYRAAEFQPGDLALLGNVRANHSGVAGGCSSAFTPRIARCSASRLLDLHAPGRVACGSPLPASRAWPASARQVALGVDLDHKGLCACQRSPARGEPVGRCADAPGNWGQDERQADPRRECQVLYVVAPHRVLRRRPQRRRLGGAAVGARGAGHDTPQPLDADAALSHHRHQGCRGLLGVEQPHRATRLGSRGGRARHRAAGRVGEPGGVYG</sequence>
<dbReference type="SUPFAM" id="SSF52743">
    <property type="entry name" value="Subtilisin-like"/>
    <property type="match status" value="1"/>
</dbReference>
<dbReference type="Proteomes" id="UP001397290">
    <property type="component" value="Unassembled WGS sequence"/>
</dbReference>